<dbReference type="SUPFAM" id="SSF53474">
    <property type="entry name" value="alpha/beta-Hydrolases"/>
    <property type="match status" value="1"/>
</dbReference>
<dbReference type="Pfam" id="PF12146">
    <property type="entry name" value="Hydrolase_4"/>
    <property type="match status" value="1"/>
</dbReference>
<dbReference type="Gene3D" id="3.40.50.1820">
    <property type="entry name" value="alpha/beta hydrolase"/>
    <property type="match status" value="1"/>
</dbReference>
<evidence type="ECO:0000259" key="1">
    <source>
        <dbReference type="Pfam" id="PF12146"/>
    </source>
</evidence>
<name>A0ABV7FSB9_9ALTE</name>
<dbReference type="InterPro" id="IPR029058">
    <property type="entry name" value="AB_hydrolase_fold"/>
</dbReference>
<dbReference type="RefSeq" id="WP_376920474.1">
    <property type="nucleotide sequence ID" value="NZ_JBHRSW010000021.1"/>
</dbReference>
<evidence type="ECO:0000313" key="2">
    <source>
        <dbReference type="EMBL" id="MFC3122341.1"/>
    </source>
</evidence>
<gene>
    <name evidence="2" type="ORF">ACFOHL_11990</name>
</gene>
<dbReference type="InterPro" id="IPR022742">
    <property type="entry name" value="Hydrolase_4"/>
</dbReference>
<keyword evidence="2" id="KW-0378">Hydrolase</keyword>
<dbReference type="PANTHER" id="PTHR11614">
    <property type="entry name" value="PHOSPHOLIPASE-RELATED"/>
    <property type="match status" value="1"/>
</dbReference>
<comment type="caution">
    <text evidence="2">The sequence shown here is derived from an EMBL/GenBank/DDBJ whole genome shotgun (WGS) entry which is preliminary data.</text>
</comment>
<keyword evidence="3" id="KW-1185">Reference proteome</keyword>
<evidence type="ECO:0000313" key="3">
    <source>
        <dbReference type="Proteomes" id="UP001595478"/>
    </source>
</evidence>
<proteinExistence type="predicted"/>
<reference evidence="3" key="1">
    <citation type="journal article" date="2019" name="Int. J. Syst. Evol. Microbiol.">
        <title>The Global Catalogue of Microorganisms (GCM) 10K type strain sequencing project: providing services to taxonomists for standard genome sequencing and annotation.</title>
        <authorList>
            <consortium name="The Broad Institute Genomics Platform"/>
            <consortium name="The Broad Institute Genome Sequencing Center for Infectious Disease"/>
            <person name="Wu L."/>
            <person name="Ma J."/>
        </authorList>
    </citation>
    <scope>NUCLEOTIDE SEQUENCE [LARGE SCALE GENOMIC DNA]</scope>
    <source>
        <strain evidence="3">KCTC 52473</strain>
    </source>
</reference>
<dbReference type="InterPro" id="IPR051044">
    <property type="entry name" value="MAG_DAG_Lipase"/>
</dbReference>
<dbReference type="Proteomes" id="UP001595478">
    <property type="component" value="Unassembled WGS sequence"/>
</dbReference>
<feature type="domain" description="Serine aminopeptidase S33" evidence="1">
    <location>
        <begin position="48"/>
        <end position="306"/>
    </location>
</feature>
<protein>
    <submittedName>
        <fullName evidence="2">Alpha/beta fold hydrolase</fullName>
    </submittedName>
</protein>
<dbReference type="EMBL" id="JBHRSW010000021">
    <property type="protein sequence ID" value="MFC3122341.1"/>
    <property type="molecule type" value="Genomic_DNA"/>
</dbReference>
<dbReference type="GO" id="GO:0016787">
    <property type="term" value="F:hydrolase activity"/>
    <property type="evidence" value="ECO:0007669"/>
    <property type="project" value="UniProtKB-KW"/>
</dbReference>
<sequence length="325" mass="36723">MTFYSSESQLKETYWKTYIPYVENQMTEGNLALSSGISLKYRYHLPQSAKAIILVLPGRAESTVKYAELLFELYQNDYAVVIYDHRGQGESTRQCPNPQMGYVSDFEYYVQDACAVVDKVLLPQNLQNLPVLLLAHSMGAAIATKLLTLRSKVFTAAALLAPMYGIKAPIPKSVARIVNRLLLLKQQILGRDASYFIGQRDYQPKPFADNHLTSSQVRYACFVETHSSRPALQLGGVTVTWLQSAMRYMHSLKNHVSSISTPCALFVAGRDRVVEERAIKEIAGSIRSSSVHNINDAQHEILFERDPLRKEALNVIYNFFEHHIC</sequence>
<accession>A0ABV7FSB9</accession>
<organism evidence="2 3">
    <name type="scientific">Agaribacter flavus</name>
    <dbReference type="NCBI Taxonomy" id="1902781"/>
    <lineage>
        <taxon>Bacteria</taxon>
        <taxon>Pseudomonadati</taxon>
        <taxon>Pseudomonadota</taxon>
        <taxon>Gammaproteobacteria</taxon>
        <taxon>Alteromonadales</taxon>
        <taxon>Alteromonadaceae</taxon>
        <taxon>Agaribacter</taxon>
    </lineage>
</organism>